<dbReference type="WBParaSite" id="Hba_15888">
    <property type="protein sequence ID" value="Hba_15888"/>
    <property type="gene ID" value="Hba_15888"/>
</dbReference>
<organism evidence="1 2">
    <name type="scientific">Heterorhabditis bacteriophora</name>
    <name type="common">Entomopathogenic nematode worm</name>
    <dbReference type="NCBI Taxonomy" id="37862"/>
    <lineage>
        <taxon>Eukaryota</taxon>
        <taxon>Metazoa</taxon>
        <taxon>Ecdysozoa</taxon>
        <taxon>Nematoda</taxon>
        <taxon>Chromadorea</taxon>
        <taxon>Rhabditida</taxon>
        <taxon>Rhabditina</taxon>
        <taxon>Rhabditomorpha</taxon>
        <taxon>Strongyloidea</taxon>
        <taxon>Heterorhabditidae</taxon>
        <taxon>Heterorhabditis</taxon>
    </lineage>
</organism>
<evidence type="ECO:0000313" key="2">
    <source>
        <dbReference type="WBParaSite" id="Hba_15888"/>
    </source>
</evidence>
<keyword evidence="1" id="KW-1185">Reference proteome</keyword>
<accession>A0A1I7XEC7</accession>
<reference evidence="2" key="1">
    <citation type="submission" date="2016-11" db="UniProtKB">
        <authorList>
            <consortium name="WormBaseParasite"/>
        </authorList>
    </citation>
    <scope>IDENTIFICATION</scope>
</reference>
<evidence type="ECO:0000313" key="1">
    <source>
        <dbReference type="Proteomes" id="UP000095283"/>
    </source>
</evidence>
<dbReference type="Gene3D" id="3.50.50.60">
    <property type="entry name" value="FAD/NAD(P)-binding domain"/>
    <property type="match status" value="1"/>
</dbReference>
<dbReference type="InterPro" id="IPR036188">
    <property type="entry name" value="FAD/NAD-bd_sf"/>
</dbReference>
<dbReference type="GO" id="GO:0070221">
    <property type="term" value="P:sulfide oxidation, using sulfide:quinone oxidoreductase"/>
    <property type="evidence" value="ECO:0007669"/>
    <property type="project" value="TreeGrafter"/>
</dbReference>
<dbReference type="GO" id="GO:0071949">
    <property type="term" value="F:FAD binding"/>
    <property type="evidence" value="ECO:0007669"/>
    <property type="project" value="TreeGrafter"/>
</dbReference>
<dbReference type="PANTHER" id="PTHR10632:SF2">
    <property type="entry name" value="SULFIDE:QUINONE OXIDOREDUCTASE, MITOCHONDRIAL"/>
    <property type="match status" value="1"/>
</dbReference>
<dbReference type="AlphaFoldDB" id="A0A1I7XEC7"/>
<dbReference type="PANTHER" id="PTHR10632">
    <property type="entry name" value="SULFIDE:QUINONE OXIDOREDUCTASE"/>
    <property type="match status" value="1"/>
</dbReference>
<protein>
    <submittedName>
        <fullName evidence="2">Uncharacterized protein</fullName>
    </submittedName>
</protein>
<name>A0A1I7XEC7_HETBA</name>
<dbReference type="Proteomes" id="UP000095283">
    <property type="component" value="Unplaced"/>
</dbReference>
<dbReference type="InterPro" id="IPR015904">
    <property type="entry name" value="Sulphide_quinone_reductase"/>
</dbReference>
<proteinExistence type="predicted"/>
<dbReference type="GO" id="GO:0070224">
    <property type="term" value="F:sulfide:quinone oxidoreductase activity"/>
    <property type="evidence" value="ECO:0007669"/>
    <property type="project" value="TreeGrafter"/>
</dbReference>
<sequence>MAIKTLKYTILRIDHRRVHRLDYISYFTPFLNYLNCRRNSWNTSLSLSEWCLIYMAATDHYYQPGFTLVGGGLMTLKSNMRKQSTLIHPNSVWIKDCVERFNPKQNSVILSTTTTSINNLENSFRHTVN</sequence>
<dbReference type="GO" id="GO:0005739">
    <property type="term" value="C:mitochondrion"/>
    <property type="evidence" value="ECO:0007669"/>
    <property type="project" value="TreeGrafter"/>
</dbReference>